<reference evidence="2" key="1">
    <citation type="journal article" date="2022" name="bioRxiv">
        <title>Sequencing and chromosome-scale assembly of the giantPleurodeles waltlgenome.</title>
        <authorList>
            <person name="Brown T."/>
            <person name="Elewa A."/>
            <person name="Iarovenko S."/>
            <person name="Subramanian E."/>
            <person name="Araus A.J."/>
            <person name="Petzold A."/>
            <person name="Susuki M."/>
            <person name="Suzuki K.-i.T."/>
            <person name="Hayashi T."/>
            <person name="Toyoda A."/>
            <person name="Oliveira C."/>
            <person name="Osipova E."/>
            <person name="Leigh N.D."/>
            <person name="Simon A."/>
            <person name="Yun M.H."/>
        </authorList>
    </citation>
    <scope>NUCLEOTIDE SEQUENCE</scope>
    <source>
        <strain evidence="2">20211129_DDA</strain>
        <tissue evidence="2">Liver</tissue>
    </source>
</reference>
<evidence type="ECO:0000256" key="1">
    <source>
        <dbReference type="SAM" id="MobiDB-lite"/>
    </source>
</evidence>
<dbReference type="AlphaFoldDB" id="A0AAV7W5K4"/>
<feature type="compositionally biased region" description="Basic and acidic residues" evidence="1">
    <location>
        <begin position="1"/>
        <end position="11"/>
    </location>
</feature>
<organism evidence="2 3">
    <name type="scientific">Pleurodeles waltl</name>
    <name type="common">Iberian ribbed newt</name>
    <dbReference type="NCBI Taxonomy" id="8319"/>
    <lineage>
        <taxon>Eukaryota</taxon>
        <taxon>Metazoa</taxon>
        <taxon>Chordata</taxon>
        <taxon>Craniata</taxon>
        <taxon>Vertebrata</taxon>
        <taxon>Euteleostomi</taxon>
        <taxon>Amphibia</taxon>
        <taxon>Batrachia</taxon>
        <taxon>Caudata</taxon>
        <taxon>Salamandroidea</taxon>
        <taxon>Salamandridae</taxon>
        <taxon>Pleurodelinae</taxon>
        <taxon>Pleurodeles</taxon>
    </lineage>
</organism>
<protein>
    <submittedName>
        <fullName evidence="2">Uncharacterized protein</fullName>
    </submittedName>
</protein>
<gene>
    <name evidence="2" type="ORF">NDU88_003436</name>
</gene>
<dbReference type="EMBL" id="JANPWB010000002">
    <property type="protein sequence ID" value="KAJ1208046.1"/>
    <property type="molecule type" value="Genomic_DNA"/>
</dbReference>
<accession>A0AAV7W5K4</accession>
<feature type="region of interest" description="Disordered" evidence="1">
    <location>
        <begin position="1"/>
        <end position="29"/>
    </location>
</feature>
<comment type="caution">
    <text evidence="2">The sequence shown here is derived from an EMBL/GenBank/DDBJ whole genome shotgun (WGS) entry which is preliminary data.</text>
</comment>
<evidence type="ECO:0000313" key="2">
    <source>
        <dbReference type="EMBL" id="KAJ1208046.1"/>
    </source>
</evidence>
<dbReference type="Proteomes" id="UP001066276">
    <property type="component" value="Chromosome 1_2"/>
</dbReference>
<name>A0AAV7W5K4_PLEWA</name>
<keyword evidence="3" id="KW-1185">Reference proteome</keyword>
<evidence type="ECO:0000313" key="3">
    <source>
        <dbReference type="Proteomes" id="UP001066276"/>
    </source>
</evidence>
<sequence length="77" mass="8595">MEETYRPDGRNPADFQLCHPTDDSMPSDDPTDVYIQMLIMNAYPKVLQLGEISEAVVTHPVLAKVKEAYQVSPGKDS</sequence>
<proteinExistence type="predicted"/>